<feature type="transmembrane region" description="Helical" evidence="1">
    <location>
        <begin position="180"/>
        <end position="198"/>
    </location>
</feature>
<evidence type="ECO:0000256" key="1">
    <source>
        <dbReference type="SAM" id="Phobius"/>
    </source>
</evidence>
<organism evidence="2 3">
    <name type="scientific">Brachybacterium kimchii</name>
    <dbReference type="NCBI Taxonomy" id="2942909"/>
    <lineage>
        <taxon>Bacteria</taxon>
        <taxon>Bacillati</taxon>
        <taxon>Actinomycetota</taxon>
        <taxon>Actinomycetes</taxon>
        <taxon>Micrococcales</taxon>
        <taxon>Dermabacteraceae</taxon>
        <taxon>Brachybacterium</taxon>
    </lineage>
</organism>
<feature type="transmembrane region" description="Helical" evidence="1">
    <location>
        <begin position="136"/>
        <end position="160"/>
    </location>
</feature>
<keyword evidence="1" id="KW-0812">Transmembrane</keyword>
<dbReference type="RefSeq" id="WP_249478465.1">
    <property type="nucleotide sequence ID" value="NZ_CP097218.1"/>
</dbReference>
<keyword evidence="1" id="KW-0472">Membrane</keyword>
<reference evidence="2" key="1">
    <citation type="submission" date="2022-05" db="EMBL/GenBank/DDBJ databases">
        <title>Genomic analysis of Brachybacterium sp. CBA3104.</title>
        <authorList>
            <person name="Roh S.W."/>
            <person name="Kim Y.B."/>
            <person name="Kim Y."/>
        </authorList>
    </citation>
    <scope>NUCLEOTIDE SEQUENCE</scope>
    <source>
        <strain evidence="2">CBA3104</strain>
    </source>
</reference>
<evidence type="ECO:0000313" key="2">
    <source>
        <dbReference type="EMBL" id="UQN29261.1"/>
    </source>
</evidence>
<keyword evidence="3" id="KW-1185">Reference proteome</keyword>
<evidence type="ECO:0000313" key="3">
    <source>
        <dbReference type="Proteomes" id="UP001055868"/>
    </source>
</evidence>
<sequence>MFEQWRRRRAVKRIDPGDGSPLKRFRWWQLLGRSLFHLDLEDQGRRPVRYTVDVRQWKTDDNGYVKVHLFRDGRQHAVARAPAVFPVEGGAIEVAVSQFGLKRCHLVTDDGAEHQLVPDPRSAEGRRARFERRRPGLSRLVGAVSTVALLVGVALLLQQIAVPVLRIPPIAERIGPVDPLVVLPLWLNIALAVAAAAASTERALRLRYHWLLDAAGN</sequence>
<dbReference type="Proteomes" id="UP001055868">
    <property type="component" value="Chromosome"/>
</dbReference>
<gene>
    <name evidence="2" type="ORF">M4486_16755</name>
</gene>
<name>A0ABY4N5Y6_9MICO</name>
<protein>
    <submittedName>
        <fullName evidence="2">Uncharacterized protein</fullName>
    </submittedName>
</protein>
<accession>A0ABY4N5Y6</accession>
<dbReference type="EMBL" id="CP097218">
    <property type="protein sequence ID" value="UQN29261.1"/>
    <property type="molecule type" value="Genomic_DNA"/>
</dbReference>
<proteinExistence type="predicted"/>
<keyword evidence="1" id="KW-1133">Transmembrane helix</keyword>